<dbReference type="InterPro" id="IPR018200">
    <property type="entry name" value="USP_CS"/>
</dbReference>
<organism evidence="4 5">
    <name type="scientific">Hexamita inflata</name>
    <dbReference type="NCBI Taxonomy" id="28002"/>
    <lineage>
        <taxon>Eukaryota</taxon>
        <taxon>Metamonada</taxon>
        <taxon>Diplomonadida</taxon>
        <taxon>Hexamitidae</taxon>
        <taxon>Hexamitinae</taxon>
        <taxon>Hexamita</taxon>
    </lineage>
</organism>
<evidence type="ECO:0000313" key="4">
    <source>
        <dbReference type="EMBL" id="CAL5989170.1"/>
    </source>
</evidence>
<dbReference type="EC" id="3.4.19.12" evidence="1"/>
<keyword evidence="5" id="KW-1185">Reference proteome</keyword>
<keyword evidence="2" id="KW-0175">Coiled coil</keyword>
<dbReference type="Proteomes" id="UP001642409">
    <property type="component" value="Unassembled WGS sequence"/>
</dbReference>
<name>A0ABP1H912_9EUKA</name>
<sequence>MSNQPPLNSEIFKPDSQSFVLNYLKNSVTLFEEIKPLTPQNSFRTEFEPKVTNLIQEAPKPILEPQKPLKTQKQIEEENKREIERKKREDDELIERHKREEAYRIQREEEERIQKEHRGLVNNGATCYLNALLQGIYNTEAGYNAILRGPNDRETIERIEKAGEHDYIDRDDQSVVSALQLIFLRLIYSKKQSLSTMKFCKALGIDTGKQEDANELMKKVLDKLEKASKAHDAKDNFEHTLEVYKETFEGQTGQTIRCQYCQHESLTQTPFTDVLLPMEENFFKCFATMVKKQEIDGYQCGGCKKRTIALQYTSVQSVPDLLCMTLFRFQQNGYGTSKDNKDVKFPICLDLEFVKNCNLGEIGIESSVEETTEMFKIVMMPWLYYEVEARNIKAKTEEAQYLIDNSEEFSKYLKIYYQSFTVENLFPDNADELHQIPTFENTPHNIFTLKSIVRHSGSIGGGHYQTISLSRPNIPARFEMLNFNDSRVSKLEKRALDISESDNYMYFYERVKNYGHGTSYNLSNFVQEAIQNE</sequence>
<protein>
    <recommendedName>
        <fullName evidence="1">Ubiquitin carboxyl-terminal hydrolase</fullName>
        <ecNumber evidence="1">3.4.19.12</ecNumber>
    </recommendedName>
</protein>
<feature type="coiled-coil region" evidence="2">
    <location>
        <begin position="69"/>
        <end position="100"/>
    </location>
</feature>
<dbReference type="PROSITE" id="PS50235">
    <property type="entry name" value="USP_3"/>
    <property type="match status" value="1"/>
</dbReference>
<comment type="caution">
    <text evidence="4">The sequence shown here is derived from an EMBL/GenBank/DDBJ whole genome shotgun (WGS) entry which is preliminary data.</text>
</comment>
<dbReference type="EMBL" id="CAXDID020000023">
    <property type="protein sequence ID" value="CAL5989170.1"/>
    <property type="molecule type" value="Genomic_DNA"/>
</dbReference>
<dbReference type="InterPro" id="IPR038765">
    <property type="entry name" value="Papain-like_cys_pep_sf"/>
</dbReference>
<dbReference type="PANTHER" id="PTHR24006">
    <property type="entry name" value="UBIQUITIN CARBOXYL-TERMINAL HYDROLASE"/>
    <property type="match status" value="1"/>
</dbReference>
<keyword evidence="1" id="KW-0833">Ubl conjugation pathway</keyword>
<comment type="similarity">
    <text evidence="1">Belongs to the peptidase C19 family.</text>
</comment>
<dbReference type="PROSITE" id="PS00972">
    <property type="entry name" value="USP_1"/>
    <property type="match status" value="1"/>
</dbReference>
<keyword evidence="1" id="KW-0645">Protease</keyword>
<evidence type="ECO:0000256" key="1">
    <source>
        <dbReference type="RuleBase" id="RU366025"/>
    </source>
</evidence>
<reference evidence="4 5" key="1">
    <citation type="submission" date="2024-07" db="EMBL/GenBank/DDBJ databases">
        <authorList>
            <person name="Akdeniz Z."/>
        </authorList>
    </citation>
    <scope>NUCLEOTIDE SEQUENCE [LARGE SCALE GENOMIC DNA]</scope>
</reference>
<feature type="domain" description="USP" evidence="3">
    <location>
        <begin position="118"/>
        <end position="511"/>
    </location>
</feature>
<proteinExistence type="inferred from homology"/>
<keyword evidence="1" id="KW-0788">Thiol protease</keyword>
<dbReference type="PANTHER" id="PTHR24006:SF827">
    <property type="entry name" value="UBIQUITIN CARBOXYL-TERMINAL HYDROLASE 34"/>
    <property type="match status" value="1"/>
</dbReference>
<dbReference type="GO" id="GO:0016787">
    <property type="term" value="F:hydrolase activity"/>
    <property type="evidence" value="ECO:0007669"/>
    <property type="project" value="UniProtKB-KW"/>
</dbReference>
<dbReference type="InterPro" id="IPR001394">
    <property type="entry name" value="Peptidase_C19_UCH"/>
</dbReference>
<evidence type="ECO:0000256" key="2">
    <source>
        <dbReference type="SAM" id="Coils"/>
    </source>
</evidence>
<gene>
    <name evidence="4" type="ORF">HINF_LOCUS10732</name>
</gene>
<dbReference type="PROSITE" id="PS00973">
    <property type="entry name" value="USP_2"/>
    <property type="match status" value="1"/>
</dbReference>
<comment type="catalytic activity">
    <reaction evidence="1">
        <text>Thiol-dependent hydrolysis of ester, thioester, amide, peptide and isopeptide bonds formed by the C-terminal Gly of ubiquitin (a 76-residue protein attached to proteins as an intracellular targeting signal).</text>
        <dbReference type="EC" id="3.4.19.12"/>
    </reaction>
</comment>
<evidence type="ECO:0000313" key="5">
    <source>
        <dbReference type="Proteomes" id="UP001642409"/>
    </source>
</evidence>
<dbReference type="InterPro" id="IPR050164">
    <property type="entry name" value="Peptidase_C19"/>
</dbReference>
<dbReference type="InterPro" id="IPR028889">
    <property type="entry name" value="USP"/>
</dbReference>
<dbReference type="Gene3D" id="3.90.70.10">
    <property type="entry name" value="Cysteine proteinases"/>
    <property type="match status" value="1"/>
</dbReference>
<dbReference type="SUPFAM" id="SSF54001">
    <property type="entry name" value="Cysteine proteinases"/>
    <property type="match status" value="1"/>
</dbReference>
<keyword evidence="1 4" id="KW-0378">Hydrolase</keyword>
<evidence type="ECO:0000259" key="3">
    <source>
        <dbReference type="PROSITE" id="PS50235"/>
    </source>
</evidence>
<dbReference type="Pfam" id="PF00443">
    <property type="entry name" value="UCH"/>
    <property type="match status" value="1"/>
</dbReference>
<accession>A0ABP1H912</accession>